<dbReference type="InterPro" id="IPR036291">
    <property type="entry name" value="NAD(P)-bd_dom_sf"/>
</dbReference>
<evidence type="ECO:0000313" key="3">
    <source>
        <dbReference type="Proteomes" id="UP000636458"/>
    </source>
</evidence>
<sequence length="283" mass="29219">MSILLTGGSGFVGSSVLTALIAAGYSVDAVVRSDEAGEKVAAAGARAVEHILPDTDWLTLELEQSDGFIHTATPDDGSGAEFDDAVIDSVIAAFAGTDKPFIYTGGVWVHGNGADITEETPISAPEITAWREERVQKLFASGINASVIEPGVVYGYGKGIPNVISGAPRTATGALTLLGTGDQHWATVHVDDLADLYVLVLQYATRGERYLGVNGESVTVRQLAEAVVGPDGEVAPGDLATTEGALGKGFTEALLLDQQASGAKARALGWNPTRPSILSELAG</sequence>
<comment type="caution">
    <text evidence="2">The sequence shown here is derived from an EMBL/GenBank/DDBJ whole genome shotgun (WGS) entry which is preliminary data.</text>
</comment>
<keyword evidence="3" id="KW-1185">Reference proteome</keyword>
<protein>
    <submittedName>
        <fullName evidence="2">NAD-dependent epimerase/dehydratase family protein</fullName>
    </submittedName>
</protein>
<dbReference type="InterPro" id="IPR001509">
    <property type="entry name" value="Epimerase_deHydtase"/>
</dbReference>
<dbReference type="SUPFAM" id="SSF51735">
    <property type="entry name" value="NAD(P)-binding Rossmann-fold domains"/>
    <property type="match status" value="1"/>
</dbReference>
<gene>
    <name evidence="2" type="ORF">IV501_00520</name>
</gene>
<dbReference type="PANTHER" id="PTHR48079">
    <property type="entry name" value="PROTEIN YEEZ"/>
    <property type="match status" value="1"/>
</dbReference>
<reference evidence="2" key="1">
    <citation type="submission" date="2021-01" db="EMBL/GenBank/DDBJ databases">
        <title>Lacisediminihabitans sp. nov. strain G11-30, isolated from Antarctic Soil.</title>
        <authorList>
            <person name="Li J."/>
        </authorList>
    </citation>
    <scope>NUCLEOTIDE SEQUENCE</scope>
    <source>
        <strain evidence="2">G11-30</strain>
    </source>
</reference>
<evidence type="ECO:0000313" key="2">
    <source>
        <dbReference type="EMBL" id="MBK4346104.1"/>
    </source>
</evidence>
<organism evidence="2 3">
    <name type="scientific">Lacisediminihabitans changchengi</name>
    <dbReference type="NCBI Taxonomy" id="2787634"/>
    <lineage>
        <taxon>Bacteria</taxon>
        <taxon>Bacillati</taxon>
        <taxon>Actinomycetota</taxon>
        <taxon>Actinomycetes</taxon>
        <taxon>Micrococcales</taxon>
        <taxon>Microbacteriaceae</taxon>
        <taxon>Lacisediminihabitans</taxon>
    </lineage>
</organism>
<dbReference type="GO" id="GO:0004029">
    <property type="term" value="F:aldehyde dehydrogenase (NAD+) activity"/>
    <property type="evidence" value="ECO:0007669"/>
    <property type="project" value="TreeGrafter"/>
</dbReference>
<dbReference type="AlphaFoldDB" id="A0A934SIP2"/>
<name>A0A934SIP2_9MICO</name>
<dbReference type="Proteomes" id="UP000636458">
    <property type="component" value="Unassembled WGS sequence"/>
</dbReference>
<dbReference type="InterPro" id="IPR051783">
    <property type="entry name" value="NAD(P)-dependent_oxidoreduct"/>
</dbReference>
<dbReference type="Gene3D" id="3.40.50.720">
    <property type="entry name" value="NAD(P)-binding Rossmann-like Domain"/>
    <property type="match status" value="1"/>
</dbReference>
<dbReference type="RefSeq" id="WP_200554465.1">
    <property type="nucleotide sequence ID" value="NZ_JAEPES010000001.1"/>
</dbReference>
<feature type="domain" description="NAD-dependent epimerase/dehydratase" evidence="1">
    <location>
        <begin position="3"/>
        <end position="208"/>
    </location>
</feature>
<accession>A0A934SIP2</accession>
<dbReference type="EMBL" id="JAEPES010000001">
    <property type="protein sequence ID" value="MBK4346104.1"/>
    <property type="molecule type" value="Genomic_DNA"/>
</dbReference>
<dbReference type="Pfam" id="PF01370">
    <property type="entry name" value="Epimerase"/>
    <property type="match status" value="1"/>
</dbReference>
<evidence type="ECO:0000259" key="1">
    <source>
        <dbReference type="Pfam" id="PF01370"/>
    </source>
</evidence>
<dbReference type="PANTHER" id="PTHR48079:SF6">
    <property type="entry name" value="NAD(P)-BINDING DOMAIN-CONTAINING PROTEIN-RELATED"/>
    <property type="match status" value="1"/>
</dbReference>
<dbReference type="GO" id="GO:0005737">
    <property type="term" value="C:cytoplasm"/>
    <property type="evidence" value="ECO:0007669"/>
    <property type="project" value="TreeGrafter"/>
</dbReference>
<proteinExistence type="predicted"/>